<evidence type="ECO:0000256" key="14">
    <source>
        <dbReference type="ARBA" id="ARBA00048694"/>
    </source>
</evidence>
<evidence type="ECO:0000256" key="1">
    <source>
        <dbReference type="ARBA" id="ARBA00004651"/>
    </source>
</evidence>
<dbReference type="InterPro" id="IPR004014">
    <property type="entry name" value="ATPase_P-typ_cation-transptr_N"/>
</dbReference>
<feature type="transmembrane region" description="Helical" evidence="15">
    <location>
        <begin position="740"/>
        <end position="759"/>
    </location>
</feature>
<feature type="transmembrane region" description="Helical" evidence="15">
    <location>
        <begin position="810"/>
        <end position="834"/>
    </location>
</feature>
<evidence type="ECO:0000256" key="2">
    <source>
        <dbReference type="ARBA" id="ARBA00005675"/>
    </source>
</evidence>
<keyword evidence="13 15" id="KW-0472">Membrane</keyword>
<dbReference type="InterPro" id="IPR018303">
    <property type="entry name" value="ATPase_P-typ_P_site"/>
</dbReference>
<evidence type="ECO:0000256" key="4">
    <source>
        <dbReference type="ARBA" id="ARBA00022475"/>
    </source>
</evidence>
<gene>
    <name evidence="17" type="ORF">IAA64_11265</name>
</gene>
<dbReference type="NCBIfam" id="TIGR01517">
    <property type="entry name" value="ATPase-IIB_Ca"/>
    <property type="match status" value="1"/>
</dbReference>
<evidence type="ECO:0000256" key="15">
    <source>
        <dbReference type="SAM" id="Phobius"/>
    </source>
</evidence>
<feature type="transmembrane region" description="Helical" evidence="15">
    <location>
        <begin position="771"/>
        <end position="789"/>
    </location>
</feature>
<dbReference type="EMBL" id="DVOT01000206">
    <property type="protein sequence ID" value="HIV28544.1"/>
    <property type="molecule type" value="Genomic_DNA"/>
</dbReference>
<dbReference type="InterPro" id="IPR006068">
    <property type="entry name" value="ATPase_P-typ_cation-transptr_C"/>
</dbReference>
<dbReference type="InterPro" id="IPR006408">
    <property type="entry name" value="P-type_ATPase_IIB"/>
</dbReference>
<feature type="transmembrane region" description="Helical" evidence="15">
    <location>
        <begin position="700"/>
        <end position="719"/>
    </location>
</feature>
<dbReference type="InterPro" id="IPR036412">
    <property type="entry name" value="HAD-like_sf"/>
</dbReference>
<evidence type="ECO:0000259" key="16">
    <source>
        <dbReference type="SMART" id="SM00831"/>
    </source>
</evidence>
<evidence type="ECO:0000313" key="18">
    <source>
        <dbReference type="Proteomes" id="UP000886884"/>
    </source>
</evidence>
<dbReference type="FunFam" id="2.70.150.10:FF:000016">
    <property type="entry name" value="Calcium-transporting P-type ATPase putative"/>
    <property type="match status" value="1"/>
</dbReference>
<dbReference type="GO" id="GO:0140352">
    <property type="term" value="P:export from cell"/>
    <property type="evidence" value="ECO:0007669"/>
    <property type="project" value="UniProtKB-ARBA"/>
</dbReference>
<dbReference type="InterPro" id="IPR044492">
    <property type="entry name" value="P_typ_ATPase_HD_dom"/>
</dbReference>
<evidence type="ECO:0000256" key="9">
    <source>
        <dbReference type="ARBA" id="ARBA00022837"/>
    </source>
</evidence>
<reference evidence="17" key="2">
    <citation type="journal article" date="2021" name="PeerJ">
        <title>Extensive microbial diversity within the chicken gut microbiome revealed by metagenomics and culture.</title>
        <authorList>
            <person name="Gilroy R."/>
            <person name="Ravi A."/>
            <person name="Getino M."/>
            <person name="Pursley I."/>
            <person name="Horton D.L."/>
            <person name="Alikhan N.F."/>
            <person name="Baker D."/>
            <person name="Gharbi K."/>
            <person name="Hall N."/>
            <person name="Watson M."/>
            <person name="Adriaenssens E.M."/>
            <person name="Foster-Nyarko E."/>
            <person name="Jarju S."/>
            <person name="Secka A."/>
            <person name="Antonio M."/>
            <person name="Oren A."/>
            <person name="Chaudhuri R.R."/>
            <person name="La Ragione R."/>
            <person name="Hildebrand F."/>
            <person name="Pallen M.J."/>
        </authorList>
    </citation>
    <scope>NUCLEOTIDE SEQUENCE</scope>
    <source>
        <strain evidence="17">CHK183-6373</strain>
    </source>
</reference>
<dbReference type="InterPro" id="IPR059000">
    <property type="entry name" value="ATPase_P-type_domA"/>
</dbReference>
<dbReference type="AlphaFoldDB" id="A0A9D1P8R6"/>
<dbReference type="Pfam" id="PF00689">
    <property type="entry name" value="Cation_ATPase_C"/>
    <property type="match status" value="1"/>
</dbReference>
<dbReference type="Pfam" id="PF13246">
    <property type="entry name" value="Cation_ATPase"/>
    <property type="match status" value="1"/>
</dbReference>
<dbReference type="Gene3D" id="3.40.1110.10">
    <property type="entry name" value="Calcium-transporting ATPase, cytoplasmic domain N"/>
    <property type="match status" value="1"/>
</dbReference>
<dbReference type="InterPro" id="IPR023214">
    <property type="entry name" value="HAD_sf"/>
</dbReference>
<dbReference type="SUPFAM" id="SSF81660">
    <property type="entry name" value="Metal cation-transporting ATPase, ATP-binding domain N"/>
    <property type="match status" value="1"/>
</dbReference>
<feature type="transmembrane region" description="Helical" evidence="15">
    <location>
        <begin position="667"/>
        <end position="688"/>
    </location>
</feature>
<keyword evidence="11" id="KW-1278">Translocase</keyword>
<dbReference type="SUPFAM" id="SSF81653">
    <property type="entry name" value="Calcium ATPase, transduction domain A"/>
    <property type="match status" value="1"/>
</dbReference>
<dbReference type="GO" id="GO:0016887">
    <property type="term" value="F:ATP hydrolysis activity"/>
    <property type="evidence" value="ECO:0007669"/>
    <property type="project" value="InterPro"/>
</dbReference>
<dbReference type="GO" id="GO:0005388">
    <property type="term" value="F:P-type calcium transporter activity"/>
    <property type="evidence" value="ECO:0007669"/>
    <property type="project" value="UniProtKB-EC"/>
</dbReference>
<dbReference type="EC" id="7.2.2.10" evidence="3"/>
<dbReference type="SMART" id="SM00831">
    <property type="entry name" value="Cation_ATPase_N"/>
    <property type="match status" value="1"/>
</dbReference>
<comment type="catalytic activity">
    <reaction evidence="14">
        <text>Ca(2+)(in) + ATP + H2O = Ca(2+)(out) + ADP + phosphate + H(+)</text>
        <dbReference type="Rhea" id="RHEA:18105"/>
        <dbReference type="ChEBI" id="CHEBI:15377"/>
        <dbReference type="ChEBI" id="CHEBI:15378"/>
        <dbReference type="ChEBI" id="CHEBI:29108"/>
        <dbReference type="ChEBI" id="CHEBI:30616"/>
        <dbReference type="ChEBI" id="CHEBI:43474"/>
        <dbReference type="ChEBI" id="CHEBI:456216"/>
        <dbReference type="EC" id="7.2.2.10"/>
    </reaction>
</comment>
<dbReference type="SFLD" id="SFLDS00003">
    <property type="entry name" value="Haloacid_Dehalogenase"/>
    <property type="match status" value="1"/>
</dbReference>
<evidence type="ECO:0000256" key="10">
    <source>
        <dbReference type="ARBA" id="ARBA00022840"/>
    </source>
</evidence>
<sequence>MHGAKKKQEGSLLTPDIKTGLTCAQVEEQRAKFGENRLKEKKKKTNLQRFLEQFRDVMILILIGAAIISFIVACVEGEPKEFFEPALILVIVIVNAIMGMLQESKAEKALDALKNLSAPHARVIREGQEQVIDAAELVPGDVIKLEAGDFVPADAKLVRSVSLKCEESALTGESVPAEKDADALVAEDAPLGDRHNMVFSGCGVTYGTATAVVTATGMNTEMGKIANMLESSEETQTPLQQKLATLGKYLGIVAIVACLVIFVVGLLDGMAVMEIFMVAVSLAVSAIPEGLPAIVTIVLSIGVQRMVKKNAIIRRLPAVETLGGASVICSDKTGTLTQNRMTLVKAYTDGGALEEIGQNSAPVLQLLRYGALCCDGSVVVREDGTVQHIGDPTETSIVFAAEKQGMPKAKLNEENPRLAELPFDSDRKLMTTVNRVDGKLIAITKGAFDVLAQRCVRGDIEAARRVNDEMSEQALRVLAVAWRELDEIPQNPTSETLEKDLTFMGLVGMIDPPRPEAKQAVAVCRKAGIKPVMITGDHVVTASAIAREIGILQPGDEAVTGTQLDKMSDAELDQRVRNISVYARVSPENKIRIVKAWQRQGEVVSMTGDGVNDAPALKAADIGCAMGITGTDVAKGAADMTLTDDNFATIVDAVREGRGIYANIKKVVGFLLGTNIGEILTVFFAMILWRESPFLSMQLLWINLVTDSLPAIALGMEAVEKDVMEQKPRPKNEGLFAHGYGVRIGLQGCMFAILSLLAYQIGKSLYGAVEGGQTLAFMVLALSQVVQAFNMRSFHSIFRIGVFTNRKLNGAALVSLALMALVLFIPPVAGAFGLVALSPVLYLIGLGLSLAPLVVMEIAKALELIKH</sequence>
<keyword evidence="10" id="KW-0067">ATP-binding</keyword>
<dbReference type="GO" id="GO:0046872">
    <property type="term" value="F:metal ion binding"/>
    <property type="evidence" value="ECO:0007669"/>
    <property type="project" value="UniProtKB-KW"/>
</dbReference>
<evidence type="ECO:0000256" key="3">
    <source>
        <dbReference type="ARBA" id="ARBA00012790"/>
    </source>
</evidence>
<keyword evidence="5" id="KW-0813">Transport</keyword>
<evidence type="ECO:0000256" key="13">
    <source>
        <dbReference type="ARBA" id="ARBA00023136"/>
    </source>
</evidence>
<comment type="caution">
    <text evidence="17">The sequence shown here is derived from an EMBL/GenBank/DDBJ whole genome shotgun (WGS) entry which is preliminary data.</text>
</comment>
<dbReference type="Gene3D" id="2.70.150.10">
    <property type="entry name" value="Calcium-transporting ATPase, cytoplasmic transduction domain A"/>
    <property type="match status" value="1"/>
</dbReference>
<dbReference type="InterPro" id="IPR008250">
    <property type="entry name" value="ATPase_P-typ_transduc_dom_A_sf"/>
</dbReference>
<dbReference type="SUPFAM" id="SSF56784">
    <property type="entry name" value="HAD-like"/>
    <property type="match status" value="1"/>
</dbReference>
<dbReference type="FunFam" id="3.40.50.1000:FF:000001">
    <property type="entry name" value="Phospholipid-transporting ATPase IC"/>
    <property type="match status" value="1"/>
</dbReference>
<organism evidence="17 18">
    <name type="scientific">Candidatus Ornithocaccomicrobium faecavium</name>
    <dbReference type="NCBI Taxonomy" id="2840890"/>
    <lineage>
        <taxon>Bacteria</taxon>
        <taxon>Bacillati</taxon>
        <taxon>Bacillota</taxon>
        <taxon>Clostridia</taxon>
        <taxon>Candidatus Ornithocaccomicrobium</taxon>
    </lineage>
</organism>
<keyword evidence="8" id="KW-0547">Nucleotide-binding</keyword>
<feature type="transmembrane region" description="Helical" evidence="15">
    <location>
        <begin position="82"/>
        <end position="101"/>
    </location>
</feature>
<evidence type="ECO:0000256" key="11">
    <source>
        <dbReference type="ARBA" id="ARBA00022967"/>
    </source>
</evidence>
<feature type="transmembrane region" description="Helical" evidence="15">
    <location>
        <begin position="57"/>
        <end position="76"/>
    </location>
</feature>
<comment type="subcellular location">
    <subcellularLocation>
        <location evidence="1">Cell membrane</location>
        <topology evidence="1">Multi-pass membrane protein</topology>
    </subcellularLocation>
</comment>
<name>A0A9D1P8R6_9FIRM</name>
<feature type="transmembrane region" description="Helical" evidence="15">
    <location>
        <begin position="840"/>
        <end position="859"/>
    </location>
</feature>
<dbReference type="InterPro" id="IPR001757">
    <property type="entry name" value="P_typ_ATPase"/>
</dbReference>
<protein>
    <recommendedName>
        <fullName evidence="3">P-type Ca(2+) transporter</fullName>
        <ecNumber evidence="3">7.2.2.10</ecNumber>
    </recommendedName>
</protein>
<dbReference type="SFLD" id="SFLDF00027">
    <property type="entry name" value="p-type_atpase"/>
    <property type="match status" value="1"/>
</dbReference>
<dbReference type="PRINTS" id="PR00119">
    <property type="entry name" value="CATATPASE"/>
</dbReference>
<dbReference type="GO" id="GO:0005524">
    <property type="term" value="F:ATP binding"/>
    <property type="evidence" value="ECO:0007669"/>
    <property type="project" value="UniProtKB-KW"/>
</dbReference>
<dbReference type="CDD" id="cd02089">
    <property type="entry name" value="P-type_ATPase_Ca_prok"/>
    <property type="match status" value="1"/>
</dbReference>
<dbReference type="Pfam" id="PF00690">
    <property type="entry name" value="Cation_ATPase_N"/>
    <property type="match status" value="1"/>
</dbReference>
<dbReference type="NCBIfam" id="TIGR01494">
    <property type="entry name" value="ATPase_P-type"/>
    <property type="match status" value="2"/>
</dbReference>
<keyword evidence="12 15" id="KW-1133">Transmembrane helix</keyword>
<comment type="similarity">
    <text evidence="2">Belongs to the cation transport ATPase (P-type) (TC 3.A.3) family. Type IIA subfamily.</text>
</comment>
<keyword evidence="9" id="KW-0106">Calcium</keyword>
<accession>A0A9D1P8R6</accession>
<keyword evidence="7" id="KW-0479">Metal-binding</keyword>
<dbReference type="Proteomes" id="UP000886884">
    <property type="component" value="Unassembled WGS sequence"/>
</dbReference>
<reference evidence="17" key="1">
    <citation type="submission" date="2020-10" db="EMBL/GenBank/DDBJ databases">
        <authorList>
            <person name="Gilroy R."/>
        </authorList>
    </citation>
    <scope>NUCLEOTIDE SEQUENCE</scope>
    <source>
        <strain evidence="17">CHK183-6373</strain>
    </source>
</reference>
<evidence type="ECO:0000256" key="5">
    <source>
        <dbReference type="ARBA" id="ARBA00022568"/>
    </source>
</evidence>
<keyword evidence="5" id="KW-0406">Ion transport</keyword>
<dbReference type="SFLD" id="SFLDG00002">
    <property type="entry name" value="C1.7:_P-type_atpase_like"/>
    <property type="match status" value="1"/>
</dbReference>
<evidence type="ECO:0000256" key="6">
    <source>
        <dbReference type="ARBA" id="ARBA00022692"/>
    </source>
</evidence>
<dbReference type="InterPro" id="IPR023299">
    <property type="entry name" value="ATPase_P-typ_cyto_dom_N"/>
</dbReference>
<dbReference type="FunFam" id="3.40.50.1000:FF:000028">
    <property type="entry name" value="Calcium-transporting P-type ATPase, putative"/>
    <property type="match status" value="1"/>
</dbReference>
<evidence type="ECO:0000313" key="17">
    <source>
        <dbReference type="EMBL" id="HIV28544.1"/>
    </source>
</evidence>
<dbReference type="Pfam" id="PF00122">
    <property type="entry name" value="E1-E2_ATPase"/>
    <property type="match status" value="1"/>
</dbReference>
<feature type="transmembrane region" description="Helical" evidence="15">
    <location>
        <begin position="275"/>
        <end position="299"/>
    </location>
</feature>
<evidence type="ECO:0000256" key="8">
    <source>
        <dbReference type="ARBA" id="ARBA00022741"/>
    </source>
</evidence>
<dbReference type="SUPFAM" id="SSF81665">
    <property type="entry name" value="Calcium ATPase, transmembrane domain M"/>
    <property type="match status" value="1"/>
</dbReference>
<feature type="domain" description="Cation-transporting P-type ATPase N-terminal" evidence="16">
    <location>
        <begin position="4"/>
        <end position="74"/>
    </location>
</feature>
<dbReference type="GO" id="GO:0005886">
    <property type="term" value="C:plasma membrane"/>
    <property type="evidence" value="ECO:0007669"/>
    <property type="project" value="UniProtKB-SubCell"/>
</dbReference>
<evidence type="ECO:0000256" key="7">
    <source>
        <dbReference type="ARBA" id="ARBA00022723"/>
    </source>
</evidence>
<keyword evidence="6 15" id="KW-0812">Transmembrane</keyword>
<dbReference type="PANTHER" id="PTHR42861">
    <property type="entry name" value="CALCIUM-TRANSPORTING ATPASE"/>
    <property type="match status" value="1"/>
</dbReference>
<dbReference type="PROSITE" id="PS00154">
    <property type="entry name" value="ATPASE_E1_E2"/>
    <property type="match status" value="1"/>
</dbReference>
<dbReference type="PRINTS" id="PR00120">
    <property type="entry name" value="HATPASE"/>
</dbReference>
<dbReference type="InterPro" id="IPR023298">
    <property type="entry name" value="ATPase_P-typ_TM_dom_sf"/>
</dbReference>
<proteinExistence type="inferred from homology"/>
<keyword evidence="4" id="KW-1003">Cell membrane</keyword>
<feature type="transmembrane region" description="Helical" evidence="15">
    <location>
        <begin position="249"/>
        <end position="269"/>
    </location>
</feature>
<dbReference type="Gene3D" id="1.20.1110.10">
    <property type="entry name" value="Calcium-transporting ATPase, transmembrane domain"/>
    <property type="match status" value="1"/>
</dbReference>
<keyword evidence="5" id="KW-0109">Calcium transport</keyword>
<evidence type="ECO:0000256" key="12">
    <source>
        <dbReference type="ARBA" id="ARBA00022989"/>
    </source>
</evidence>
<dbReference type="Gene3D" id="3.40.50.1000">
    <property type="entry name" value="HAD superfamily/HAD-like"/>
    <property type="match status" value="1"/>
</dbReference>